<evidence type="ECO:0000256" key="2">
    <source>
        <dbReference type="ARBA" id="ARBA00009774"/>
    </source>
</evidence>
<dbReference type="EMBL" id="LWMT01000276">
    <property type="protein sequence ID" value="KZX10376.1"/>
    <property type="molecule type" value="Genomic_DNA"/>
</dbReference>
<comment type="caution">
    <text evidence="6">The sequence shown here is derived from an EMBL/GenBank/DDBJ whole genome shotgun (WGS) entry which is preliminary data.</text>
</comment>
<dbReference type="STRING" id="55758.MBFIL_17780"/>
<dbReference type="SUPFAM" id="SSF63965">
    <property type="entry name" value="Precorrin-8X methylmutase CbiC/CobH"/>
    <property type="match status" value="1"/>
</dbReference>
<proteinExistence type="inferred from homology"/>
<keyword evidence="3" id="KW-0169">Cobalamin biosynthesis</keyword>
<reference evidence="6 7" key="1">
    <citation type="submission" date="2016-04" db="EMBL/GenBank/DDBJ databases">
        <title>Genome sequence of Methanobrevibacter filiformis DSM 11501.</title>
        <authorList>
            <person name="Poehlein A."/>
            <person name="Seedorf H."/>
            <person name="Daniel R."/>
        </authorList>
    </citation>
    <scope>NUCLEOTIDE SEQUENCE [LARGE SCALE GENOMIC DNA]</scope>
    <source>
        <strain evidence="6 7">DSM 11501</strain>
    </source>
</reference>
<evidence type="ECO:0000256" key="3">
    <source>
        <dbReference type="ARBA" id="ARBA00022573"/>
    </source>
</evidence>
<dbReference type="Proteomes" id="UP000077066">
    <property type="component" value="Unassembled WGS sequence"/>
</dbReference>
<accession>A0A165Z874</accession>
<evidence type="ECO:0000256" key="1">
    <source>
        <dbReference type="ARBA" id="ARBA00004953"/>
    </source>
</evidence>
<sequence>MFMGASTEEGKLIAEKSRIIVKSLIKDQIEEIDPTEADIIERIVHSTADPEYAKLVQFHPKFVENAIDSLKANEDILTDINMVKSGITQYDGDVDCFIKNDEVIKIAKEFDITRASAAIQYASDIGFKGIIVIGNAPTALFKAIELFESNKLNVKAIVGAPVGFVGAADSKEALIHSNIPSIVTKGPKGGTPVAVASINSLIRLVKLNY</sequence>
<feature type="domain" description="Cobalamin biosynthesis precorrin-8X methylmutase CobH/CbiC" evidence="5">
    <location>
        <begin position="13"/>
        <end position="203"/>
    </location>
</feature>
<dbReference type="GO" id="GO:0016993">
    <property type="term" value="F:precorrin-8X methylmutase activity"/>
    <property type="evidence" value="ECO:0007669"/>
    <property type="project" value="UniProtKB-EC"/>
</dbReference>
<protein>
    <submittedName>
        <fullName evidence="6">Precorrin-8X methylmutase</fullName>
        <ecNumber evidence="6">5.4.99.61</ecNumber>
    </submittedName>
</protein>
<evidence type="ECO:0000259" key="5">
    <source>
        <dbReference type="Pfam" id="PF02570"/>
    </source>
</evidence>
<dbReference type="InterPro" id="IPR036588">
    <property type="entry name" value="CobH/CbiC_sf"/>
</dbReference>
<keyword evidence="4 6" id="KW-0413">Isomerase</keyword>
<dbReference type="RefSeq" id="WP_066973770.1">
    <property type="nucleotide sequence ID" value="NZ_LWMT01000276.1"/>
</dbReference>
<dbReference type="PATRIC" id="fig|55758.3.peg.1994"/>
<name>A0A165Z874_9EURY</name>
<comment type="pathway">
    <text evidence="1">Cofactor biosynthesis; adenosylcobalamin biosynthesis.</text>
</comment>
<gene>
    <name evidence="6" type="primary">cobH</name>
    <name evidence="6" type="ORF">MBFIL_17780</name>
</gene>
<dbReference type="Gene3D" id="3.40.50.10230">
    <property type="entry name" value="Cobalamin biosynthesis CobH/CbiC, precorrin-8X methylmutase"/>
    <property type="match status" value="1"/>
</dbReference>
<evidence type="ECO:0000256" key="4">
    <source>
        <dbReference type="ARBA" id="ARBA00023235"/>
    </source>
</evidence>
<dbReference type="UniPathway" id="UPA00148"/>
<dbReference type="GO" id="GO:0009236">
    <property type="term" value="P:cobalamin biosynthetic process"/>
    <property type="evidence" value="ECO:0007669"/>
    <property type="project" value="UniProtKB-UniPathway"/>
</dbReference>
<dbReference type="OrthoDB" id="24491at2157"/>
<keyword evidence="7" id="KW-1185">Reference proteome</keyword>
<organism evidence="6 7">
    <name type="scientific">Methanobrevibacter filiformis</name>
    <dbReference type="NCBI Taxonomy" id="55758"/>
    <lineage>
        <taxon>Archaea</taxon>
        <taxon>Methanobacteriati</taxon>
        <taxon>Methanobacteriota</taxon>
        <taxon>Methanomada group</taxon>
        <taxon>Methanobacteria</taxon>
        <taxon>Methanobacteriales</taxon>
        <taxon>Methanobacteriaceae</taxon>
        <taxon>Methanobrevibacter</taxon>
    </lineage>
</organism>
<evidence type="ECO:0000313" key="7">
    <source>
        <dbReference type="Proteomes" id="UP000077066"/>
    </source>
</evidence>
<dbReference type="PANTHER" id="PTHR43588">
    <property type="entry name" value="COBALT-PRECORRIN-8 METHYLMUTASE"/>
    <property type="match status" value="1"/>
</dbReference>
<dbReference type="NCBIfam" id="NF004901">
    <property type="entry name" value="PRK06264.1"/>
    <property type="match status" value="1"/>
</dbReference>
<dbReference type="AlphaFoldDB" id="A0A165Z874"/>
<evidence type="ECO:0000313" key="6">
    <source>
        <dbReference type="EMBL" id="KZX10376.1"/>
    </source>
</evidence>
<dbReference type="InterPro" id="IPR003722">
    <property type="entry name" value="Cbl_synth_CobH/CbiC"/>
</dbReference>
<comment type="similarity">
    <text evidence="2">Belongs to the CobH/CbiC family.</text>
</comment>
<dbReference type="PANTHER" id="PTHR43588:SF1">
    <property type="entry name" value="COBALT-PRECORRIN-8 METHYLMUTASE"/>
    <property type="match status" value="1"/>
</dbReference>
<dbReference type="EC" id="5.4.99.61" evidence="6"/>
<dbReference type="Pfam" id="PF02570">
    <property type="entry name" value="CbiC"/>
    <property type="match status" value="1"/>
</dbReference>